<dbReference type="AlphaFoldDB" id="A0A0G1KZK6"/>
<sequence>MSRQSIGVPIENIQEEHSTVAYVPATATATADQVATGYIVTTSAAATTLTLPTGTLLGQRLGAKAGTVFNLFVDNTGGADVVTVAVATNGIQSNFDLEITAATASVTPAAITPLTIPSGATGLARYTIVFSSPTAYVFTRSA</sequence>
<gene>
    <name evidence="1" type="ORF">UW55_C0024G0014</name>
</gene>
<dbReference type="EMBL" id="LCIT01000024">
    <property type="protein sequence ID" value="KKT61762.1"/>
    <property type="molecule type" value="Genomic_DNA"/>
</dbReference>
<name>A0A0G1KZK6_9BACT</name>
<reference evidence="1 2" key="1">
    <citation type="journal article" date="2015" name="Nature">
        <title>rRNA introns, odd ribosomes, and small enigmatic genomes across a large radiation of phyla.</title>
        <authorList>
            <person name="Brown C.T."/>
            <person name="Hug L.A."/>
            <person name="Thomas B.C."/>
            <person name="Sharon I."/>
            <person name="Castelle C.J."/>
            <person name="Singh A."/>
            <person name="Wilkins M.J."/>
            <person name="Williams K.H."/>
            <person name="Banfield J.F."/>
        </authorList>
    </citation>
    <scope>NUCLEOTIDE SEQUENCE [LARGE SCALE GENOMIC DNA]</scope>
</reference>
<comment type="caution">
    <text evidence="1">The sequence shown here is derived from an EMBL/GenBank/DDBJ whole genome shotgun (WGS) entry which is preliminary data.</text>
</comment>
<proteinExistence type="predicted"/>
<organism evidence="1 2">
    <name type="scientific">Candidatus Giovannonibacteria bacterium GW2011_GWA2_44_26</name>
    <dbReference type="NCBI Taxonomy" id="1618648"/>
    <lineage>
        <taxon>Bacteria</taxon>
        <taxon>Candidatus Giovannoniibacteriota</taxon>
    </lineage>
</organism>
<dbReference type="Proteomes" id="UP000033945">
    <property type="component" value="Unassembled WGS sequence"/>
</dbReference>
<protein>
    <submittedName>
        <fullName evidence="1">Uncharacterized protein</fullName>
    </submittedName>
</protein>
<evidence type="ECO:0000313" key="1">
    <source>
        <dbReference type="EMBL" id="KKT61762.1"/>
    </source>
</evidence>
<evidence type="ECO:0000313" key="2">
    <source>
        <dbReference type="Proteomes" id="UP000033945"/>
    </source>
</evidence>
<accession>A0A0G1KZK6</accession>